<dbReference type="SUPFAM" id="SSF51182">
    <property type="entry name" value="RmlC-like cupins"/>
    <property type="match status" value="1"/>
</dbReference>
<dbReference type="InterPro" id="IPR007247">
    <property type="entry name" value="Ureidogly_lyase"/>
</dbReference>
<dbReference type="InterPro" id="IPR024060">
    <property type="entry name" value="Ureidoglycolate_lyase_dom_sf"/>
</dbReference>
<evidence type="ECO:0000313" key="6">
    <source>
        <dbReference type="Proteomes" id="UP001209854"/>
    </source>
</evidence>
<sequence length="178" mass="19717">MDTVLPVEVLTVEPLTQAAFEPFGDVVEARGIPLVINQGRCYKYCDLTSVSTDRDGHSSVHIFKTSAIRQPCKLDLFERHPLGSQTFMPLEKQRFLVVVAESTQPEEDSDKPDLSTLRCFLTNGSQGVTYRAGVWHHPLLSLDTPSDFLVLDRGGPGRNCDEVPMPEGVRYTVEAVGL</sequence>
<protein>
    <submittedName>
        <fullName evidence="5">Ureidoglycolate lyase</fullName>
    </submittedName>
</protein>
<dbReference type="RefSeq" id="WP_262568289.1">
    <property type="nucleotide sequence ID" value="NZ_JAPFCC010000001.1"/>
</dbReference>
<evidence type="ECO:0000256" key="4">
    <source>
        <dbReference type="ARBA" id="ARBA00047684"/>
    </source>
</evidence>
<evidence type="ECO:0000256" key="2">
    <source>
        <dbReference type="ARBA" id="ARBA00022631"/>
    </source>
</evidence>
<dbReference type="GO" id="GO:0016829">
    <property type="term" value="F:lyase activity"/>
    <property type="evidence" value="ECO:0007669"/>
    <property type="project" value="UniProtKB-KW"/>
</dbReference>
<comment type="subunit">
    <text evidence="1">Homodimer.</text>
</comment>
<dbReference type="PIRSF" id="PIRSF017306">
    <property type="entry name" value="Ureidogly_hydro"/>
    <property type="match status" value="1"/>
</dbReference>
<dbReference type="InterPro" id="IPR047233">
    <property type="entry name" value="UAH_cupin"/>
</dbReference>
<comment type="caution">
    <text evidence="5">The sequence shown here is derived from an EMBL/GenBank/DDBJ whole genome shotgun (WGS) entry which is preliminary data.</text>
</comment>
<dbReference type="Gene3D" id="2.60.120.480">
    <property type="entry name" value="Ureidoglycolate hydrolase"/>
    <property type="match status" value="1"/>
</dbReference>
<keyword evidence="6" id="KW-1185">Reference proteome</keyword>
<dbReference type="InterPro" id="IPR011051">
    <property type="entry name" value="RmlC_Cupin_sf"/>
</dbReference>
<dbReference type="EMBL" id="JAPFCC010000001">
    <property type="protein sequence ID" value="MCW7553463.1"/>
    <property type="molecule type" value="Genomic_DNA"/>
</dbReference>
<name>A0ABT3MVS3_9GAMM</name>
<organism evidence="5 6">
    <name type="scientific">Endozoicomonas gorgoniicola</name>
    <dbReference type="NCBI Taxonomy" id="1234144"/>
    <lineage>
        <taxon>Bacteria</taxon>
        <taxon>Pseudomonadati</taxon>
        <taxon>Pseudomonadota</taxon>
        <taxon>Gammaproteobacteria</taxon>
        <taxon>Oceanospirillales</taxon>
        <taxon>Endozoicomonadaceae</taxon>
        <taxon>Endozoicomonas</taxon>
    </lineage>
</organism>
<keyword evidence="2" id="KW-0659">Purine metabolism</keyword>
<dbReference type="CDD" id="cd20298">
    <property type="entry name" value="cupin_UAH"/>
    <property type="match status" value="1"/>
</dbReference>
<accession>A0ABT3MVS3</accession>
<evidence type="ECO:0000256" key="1">
    <source>
        <dbReference type="ARBA" id="ARBA00011738"/>
    </source>
</evidence>
<dbReference type="PANTHER" id="PTHR21221:SF1">
    <property type="entry name" value="UREIDOGLYCOLATE LYASE"/>
    <property type="match status" value="1"/>
</dbReference>
<evidence type="ECO:0000313" key="5">
    <source>
        <dbReference type="EMBL" id="MCW7553463.1"/>
    </source>
</evidence>
<dbReference type="Proteomes" id="UP001209854">
    <property type="component" value="Unassembled WGS sequence"/>
</dbReference>
<comment type="catalytic activity">
    <reaction evidence="4">
        <text>(S)-ureidoglycolate = urea + glyoxylate</text>
        <dbReference type="Rhea" id="RHEA:11304"/>
        <dbReference type="ChEBI" id="CHEBI:16199"/>
        <dbReference type="ChEBI" id="CHEBI:36655"/>
        <dbReference type="ChEBI" id="CHEBI:57296"/>
        <dbReference type="EC" id="4.3.2.3"/>
    </reaction>
</comment>
<proteinExistence type="predicted"/>
<gene>
    <name evidence="5" type="ORF">NX722_12615</name>
</gene>
<keyword evidence="3 5" id="KW-0456">Lyase</keyword>
<dbReference type="NCBIfam" id="NF009932">
    <property type="entry name" value="PRK13395.1"/>
    <property type="match status" value="1"/>
</dbReference>
<evidence type="ECO:0000256" key="3">
    <source>
        <dbReference type="ARBA" id="ARBA00023239"/>
    </source>
</evidence>
<dbReference type="Pfam" id="PF04115">
    <property type="entry name" value="Ureidogly_lyase"/>
    <property type="match status" value="1"/>
</dbReference>
<reference evidence="5 6" key="1">
    <citation type="submission" date="2022-10" db="EMBL/GenBank/DDBJ databases">
        <title>High-quality genome sequences of two octocoral-associated bacteria, Endozoicomonas euniceicola EF212 and Endozoicomonas gorgoniicola PS125.</title>
        <authorList>
            <person name="Chiou Y.-J."/>
            <person name="Chen Y.-H."/>
        </authorList>
    </citation>
    <scope>NUCLEOTIDE SEQUENCE [LARGE SCALE GENOMIC DNA]</scope>
    <source>
        <strain evidence="5 6">PS125</strain>
    </source>
</reference>
<dbReference type="PANTHER" id="PTHR21221">
    <property type="entry name" value="UREIDOGLYCOLATE HYDROLASE"/>
    <property type="match status" value="1"/>
</dbReference>